<evidence type="ECO:0000256" key="2">
    <source>
        <dbReference type="ARBA" id="ARBA00034617"/>
    </source>
</evidence>
<dbReference type="SUPFAM" id="SSF52540">
    <property type="entry name" value="P-loop containing nucleoside triphosphate hydrolases"/>
    <property type="match status" value="1"/>
</dbReference>
<evidence type="ECO:0000256" key="1">
    <source>
        <dbReference type="ARBA" id="ARBA00005446"/>
    </source>
</evidence>
<name>A0ABQ0L586_MYCCL</name>
<comment type="catalytic activity">
    <reaction evidence="2">
        <text>Couples ATP hydrolysis with the unwinding of duplex DNA by translocating in the 3'-5' direction.</text>
        <dbReference type="EC" id="5.6.2.4"/>
    </reaction>
</comment>
<accession>A0ABQ0L586</accession>
<organism evidence="6 7">
    <name type="scientific">Mycena chlorophos</name>
    <name type="common">Agaric fungus</name>
    <name type="synonym">Agaricus chlorophos</name>
    <dbReference type="NCBI Taxonomy" id="658473"/>
    <lineage>
        <taxon>Eukaryota</taxon>
        <taxon>Fungi</taxon>
        <taxon>Dikarya</taxon>
        <taxon>Basidiomycota</taxon>
        <taxon>Agaricomycotina</taxon>
        <taxon>Agaricomycetes</taxon>
        <taxon>Agaricomycetidae</taxon>
        <taxon>Agaricales</taxon>
        <taxon>Marasmiineae</taxon>
        <taxon>Mycenaceae</taxon>
        <taxon>Mycena</taxon>
    </lineage>
</organism>
<evidence type="ECO:0000313" key="6">
    <source>
        <dbReference type="EMBL" id="GAT45579.1"/>
    </source>
</evidence>
<dbReference type="PRINTS" id="PR01217">
    <property type="entry name" value="PRICHEXTENSN"/>
</dbReference>
<feature type="non-terminal residue" evidence="6">
    <location>
        <position position="1"/>
    </location>
</feature>
<feature type="region of interest" description="Disordered" evidence="4">
    <location>
        <begin position="844"/>
        <end position="891"/>
    </location>
</feature>
<dbReference type="PROSITE" id="PS51194">
    <property type="entry name" value="HELICASE_CTER"/>
    <property type="match status" value="1"/>
</dbReference>
<dbReference type="InterPro" id="IPR027417">
    <property type="entry name" value="P-loop_NTPase"/>
</dbReference>
<dbReference type="InterPro" id="IPR001650">
    <property type="entry name" value="Helicase_C-like"/>
</dbReference>
<evidence type="ECO:0000259" key="5">
    <source>
        <dbReference type="PROSITE" id="PS51194"/>
    </source>
</evidence>
<feature type="compositionally biased region" description="Low complexity" evidence="4">
    <location>
        <begin position="845"/>
        <end position="860"/>
    </location>
</feature>
<feature type="domain" description="Helicase C-terminal" evidence="5">
    <location>
        <begin position="448"/>
        <end position="613"/>
    </location>
</feature>
<dbReference type="SMART" id="SM00490">
    <property type="entry name" value="HELICc"/>
    <property type="match status" value="1"/>
</dbReference>
<feature type="region of interest" description="Disordered" evidence="4">
    <location>
        <begin position="648"/>
        <end position="674"/>
    </location>
</feature>
<evidence type="ECO:0000256" key="4">
    <source>
        <dbReference type="SAM" id="MobiDB-lite"/>
    </source>
</evidence>
<dbReference type="EC" id="5.6.2.4" evidence="3"/>
<sequence>QFEIDLIRYFRDDKEADRYRMFLWPAIRRNFTGEEISERLGDETEKYGLGRLQILDYRHVTTAFMRFHTQGDNAMPSEDQAFDLLANHSTNTSERIYGVDLGTLVYAKPSKIHKIIRSTIHWQDISGISSDQPVLTLRLGPQSPTDMLLPELAAKVRRPQQPTDASAPISMEAITALIDARLERRAPAAPAPALDATVLEKALTPIVAGLVRRLAPHVQPPPTQNQLPCATHVIPDPMFLRDFRVFINNPNAHWRTPKQAELIAKMHEGTDHILAVLGPDAGKTTLILFHVKRYEVRVTVVILALSGLQRDFIERARAAGISVHLWTPDSGLASYDNIQLLVVSVEHSFFDAFQAIVANLASRSLLARIIADEAQLWLLAQHYREVMRKLPMFLLLAVQFVFLTATLPDYLVRAFKEITHISDLYIIRAPTQRPNVRYTVTLRPKLELDDSLVSYVKNRIKQYQDGELMMVFCRTKGAAQRLAKRFNLLAYTSELTPEEKDTTYTGWKGGDKVIFCTTILGCGVDEKVADVIHYDVGWSVLDQYQEDNRVGRNGKEGDCVYFVNEERSEERYDAQQPFGRELLVGWAKDRDTCRRLMYSQFLDSVPVTCTSLANARPCDNCEEKLNDLTHLAPFTPLPAEALIREPVPLSALKSPPPYEERDPAEPLEKRVPLRVINDDEPEYFGYDSRISARRVDPPTFAPAPTPPEKWDVRQQRRQSKQLPPPRPVQPAPPVIQQQGYVPPPQQAPPLVVQPRYAQPPQPPPVAHYAQSPQPPPVVQPRYAQSPQPPPVVQPHYAPPPPPQQYYPPVQRASAPPVASYQSYLPPANQSASAASWMAQPPLRASSSGLSWSNSGSASVSTRGVGGSAWPSHYAPPSRPQSLPPSNLGVSGQIDAQNQAQQVKDAQQMYALGTKAVKRVDAGCAYCFALFRDGWMYHTLINCADYAVVSAQFQRDQQSVSTELRCRECYRPQGRGPNNLPNKHEWKETGRACAHGPALLVAAWTVIALDHPSDVYNQIYDLMPPDILQRPAAHRWLWAQEWFNEFDSLMNYHKVFLSLSAKRGIISS</sequence>
<dbReference type="PANTHER" id="PTHR13710">
    <property type="entry name" value="DNA HELICASE RECQ FAMILY MEMBER"/>
    <property type="match status" value="1"/>
</dbReference>
<keyword evidence="7" id="KW-1185">Reference proteome</keyword>
<feature type="compositionally biased region" description="Pro residues" evidence="4">
    <location>
        <begin position="786"/>
        <end position="805"/>
    </location>
</feature>
<proteinExistence type="inferred from homology"/>
<dbReference type="Pfam" id="PF00271">
    <property type="entry name" value="Helicase_C"/>
    <property type="match status" value="1"/>
</dbReference>
<feature type="compositionally biased region" description="Basic and acidic residues" evidence="4">
    <location>
        <begin position="658"/>
        <end position="671"/>
    </location>
</feature>
<evidence type="ECO:0000256" key="3">
    <source>
        <dbReference type="ARBA" id="ARBA00034808"/>
    </source>
</evidence>
<dbReference type="PANTHER" id="PTHR13710:SF154">
    <property type="entry name" value="RECQ HELICASE, PUTATIVE (AFU_ORTHOLOGUE AFUA_6G14720)-RELATED"/>
    <property type="match status" value="1"/>
</dbReference>
<feature type="region of interest" description="Disordered" evidence="4">
    <location>
        <begin position="687"/>
        <end position="812"/>
    </location>
</feature>
<dbReference type="Proteomes" id="UP000815677">
    <property type="component" value="Unassembled WGS sequence"/>
</dbReference>
<protein>
    <recommendedName>
        <fullName evidence="3">DNA 3'-5' helicase</fullName>
        <ecNumber evidence="3">5.6.2.4</ecNumber>
    </recommendedName>
</protein>
<gene>
    <name evidence="6" type="ORF">MCHLO_03149</name>
</gene>
<dbReference type="Gene3D" id="3.40.50.300">
    <property type="entry name" value="P-loop containing nucleotide triphosphate hydrolases"/>
    <property type="match status" value="2"/>
</dbReference>
<comment type="similarity">
    <text evidence="1">Belongs to the helicase family. RecQ subfamily.</text>
</comment>
<dbReference type="EMBL" id="DF841524">
    <property type="protein sequence ID" value="GAT45579.1"/>
    <property type="molecule type" value="Genomic_DNA"/>
</dbReference>
<evidence type="ECO:0000313" key="7">
    <source>
        <dbReference type="Proteomes" id="UP000815677"/>
    </source>
</evidence>
<feature type="compositionally biased region" description="Pro residues" evidence="4">
    <location>
        <begin position="722"/>
        <end position="733"/>
    </location>
</feature>
<reference evidence="6" key="1">
    <citation type="submission" date="2014-09" db="EMBL/GenBank/DDBJ databases">
        <title>Genome sequence of the luminous mushroom Mycena chlorophos for searching fungal bioluminescence genes.</title>
        <authorList>
            <person name="Tanaka Y."/>
            <person name="Kasuga D."/>
            <person name="Oba Y."/>
            <person name="Hase S."/>
            <person name="Sato K."/>
            <person name="Oba Y."/>
            <person name="Sakakibara Y."/>
        </authorList>
    </citation>
    <scope>NUCLEOTIDE SEQUENCE</scope>
</reference>